<proteinExistence type="predicted"/>
<sequence>MPFSIESVDRAVASISNFKVPRTEEDPEISVRQEDLKRCLINFKVSQAEEERRLETTSKRLENEIAASKEFVDQLDQRIALKEEDLEHINRLLRDAEQAGAQQDSALLKKTYDEIGTEFGDDTENEN</sequence>
<dbReference type="EMBL" id="CATQJA010001768">
    <property type="protein sequence ID" value="CAJ0568551.1"/>
    <property type="molecule type" value="Genomic_DNA"/>
</dbReference>
<keyword evidence="3" id="KW-1185">Reference proteome</keyword>
<reference evidence="2" key="1">
    <citation type="submission" date="2023-06" db="EMBL/GenBank/DDBJ databases">
        <authorList>
            <person name="Delattre M."/>
        </authorList>
    </citation>
    <scope>NUCLEOTIDE SEQUENCE</scope>
    <source>
        <strain evidence="2">AF72</strain>
    </source>
</reference>
<feature type="non-terminal residue" evidence="2">
    <location>
        <position position="1"/>
    </location>
</feature>
<protein>
    <submittedName>
        <fullName evidence="2">Uncharacterized protein</fullName>
    </submittedName>
</protein>
<feature type="coiled-coil region" evidence="1">
    <location>
        <begin position="44"/>
        <end position="99"/>
    </location>
</feature>
<gene>
    <name evidence="2" type="ORF">MSPICULIGERA_LOCUS7068</name>
</gene>
<evidence type="ECO:0000313" key="3">
    <source>
        <dbReference type="Proteomes" id="UP001177023"/>
    </source>
</evidence>
<accession>A0AA36CI95</accession>
<organism evidence="2 3">
    <name type="scientific">Mesorhabditis spiculigera</name>
    <dbReference type="NCBI Taxonomy" id="96644"/>
    <lineage>
        <taxon>Eukaryota</taxon>
        <taxon>Metazoa</taxon>
        <taxon>Ecdysozoa</taxon>
        <taxon>Nematoda</taxon>
        <taxon>Chromadorea</taxon>
        <taxon>Rhabditida</taxon>
        <taxon>Rhabditina</taxon>
        <taxon>Rhabditomorpha</taxon>
        <taxon>Rhabditoidea</taxon>
        <taxon>Rhabditidae</taxon>
        <taxon>Mesorhabditinae</taxon>
        <taxon>Mesorhabditis</taxon>
    </lineage>
</organism>
<evidence type="ECO:0000313" key="2">
    <source>
        <dbReference type="EMBL" id="CAJ0568551.1"/>
    </source>
</evidence>
<dbReference type="AlphaFoldDB" id="A0AA36CI95"/>
<name>A0AA36CI95_9BILA</name>
<dbReference type="Proteomes" id="UP001177023">
    <property type="component" value="Unassembled WGS sequence"/>
</dbReference>
<comment type="caution">
    <text evidence="2">The sequence shown here is derived from an EMBL/GenBank/DDBJ whole genome shotgun (WGS) entry which is preliminary data.</text>
</comment>
<evidence type="ECO:0000256" key="1">
    <source>
        <dbReference type="SAM" id="Coils"/>
    </source>
</evidence>
<keyword evidence="1" id="KW-0175">Coiled coil</keyword>